<comment type="caution">
    <text evidence="3">The sequence shown here is derived from an EMBL/GenBank/DDBJ whole genome shotgun (WGS) entry which is preliminary data.</text>
</comment>
<evidence type="ECO:0000256" key="1">
    <source>
        <dbReference type="ARBA" id="ARBA00022842"/>
    </source>
</evidence>
<evidence type="ECO:0000313" key="3">
    <source>
        <dbReference type="EMBL" id="PTX48770.1"/>
    </source>
</evidence>
<dbReference type="SUPFAM" id="SSF53448">
    <property type="entry name" value="Nucleotide-diphospho-sugar transferases"/>
    <property type="match status" value="1"/>
</dbReference>
<dbReference type="Pfam" id="PF12804">
    <property type="entry name" value="NTP_transf_3"/>
    <property type="match status" value="1"/>
</dbReference>
<sequence length="189" mass="20448">MRGTDKLTQQIAGEPLLRRQARRACAVGAHVVVTLPDHLHPRARALSGLPVQPVAIPDSAEGMAASLRRAVGMMPRGFDGVMILPADMPEIDEADMQALVDSFYRSPHPMVQQGTAEDGTPGHPVLFPADCIPALRGLTGDAGAREVLHANSHRLRRIPLPGRHAVTDLDTPEAWEDWRRETGEPCAAE</sequence>
<proteinExistence type="predicted"/>
<keyword evidence="3" id="KW-0548">Nucleotidyltransferase</keyword>
<dbReference type="AlphaFoldDB" id="A0A2T6AY82"/>
<keyword evidence="1" id="KW-0460">Magnesium</keyword>
<reference evidence="3 4" key="1">
    <citation type="submission" date="2018-04" db="EMBL/GenBank/DDBJ databases">
        <title>Genomic Encyclopedia of Archaeal and Bacterial Type Strains, Phase II (KMG-II): from individual species to whole genera.</title>
        <authorList>
            <person name="Goeker M."/>
        </authorList>
    </citation>
    <scope>NUCLEOTIDE SEQUENCE [LARGE SCALE GENOMIC DNA]</scope>
    <source>
        <strain evidence="3 4">DSM 29329</strain>
    </source>
</reference>
<accession>A0A2T6AY82</accession>
<dbReference type="EMBL" id="QBKN01000008">
    <property type="protein sequence ID" value="PTX48770.1"/>
    <property type="molecule type" value="Genomic_DNA"/>
</dbReference>
<protein>
    <submittedName>
        <fullName evidence="3">CTP:molybdopterin cytidylyltransferase MocA</fullName>
    </submittedName>
</protein>
<dbReference type="PANTHER" id="PTHR43777:SF1">
    <property type="entry name" value="MOLYBDENUM COFACTOR CYTIDYLYLTRANSFERASE"/>
    <property type="match status" value="1"/>
</dbReference>
<dbReference type="InterPro" id="IPR029044">
    <property type="entry name" value="Nucleotide-diphossugar_trans"/>
</dbReference>
<organism evidence="3 4">
    <name type="scientific">Allosediminivita pacifica</name>
    <dbReference type="NCBI Taxonomy" id="1267769"/>
    <lineage>
        <taxon>Bacteria</taxon>
        <taxon>Pseudomonadati</taxon>
        <taxon>Pseudomonadota</taxon>
        <taxon>Alphaproteobacteria</taxon>
        <taxon>Rhodobacterales</taxon>
        <taxon>Paracoccaceae</taxon>
        <taxon>Allosediminivita</taxon>
    </lineage>
</organism>
<dbReference type="Gene3D" id="3.90.550.10">
    <property type="entry name" value="Spore Coat Polysaccharide Biosynthesis Protein SpsA, Chain A"/>
    <property type="match status" value="1"/>
</dbReference>
<keyword evidence="3" id="KW-0808">Transferase</keyword>
<evidence type="ECO:0000259" key="2">
    <source>
        <dbReference type="Pfam" id="PF12804"/>
    </source>
</evidence>
<evidence type="ECO:0000313" key="4">
    <source>
        <dbReference type="Proteomes" id="UP000244069"/>
    </source>
</evidence>
<gene>
    <name evidence="3" type="ORF">C8N44_10848</name>
</gene>
<keyword evidence="4" id="KW-1185">Reference proteome</keyword>
<dbReference type="GO" id="GO:0016779">
    <property type="term" value="F:nucleotidyltransferase activity"/>
    <property type="evidence" value="ECO:0007669"/>
    <property type="project" value="UniProtKB-KW"/>
</dbReference>
<dbReference type="CDD" id="cd04182">
    <property type="entry name" value="GT_2_like_f"/>
    <property type="match status" value="1"/>
</dbReference>
<dbReference type="Proteomes" id="UP000244069">
    <property type="component" value="Unassembled WGS sequence"/>
</dbReference>
<name>A0A2T6AY82_9RHOB</name>
<feature type="domain" description="MobA-like NTP transferase" evidence="2">
    <location>
        <begin position="2"/>
        <end position="151"/>
    </location>
</feature>
<dbReference type="InterPro" id="IPR025877">
    <property type="entry name" value="MobA-like_NTP_Trfase"/>
</dbReference>
<dbReference type="PANTHER" id="PTHR43777">
    <property type="entry name" value="MOLYBDENUM COFACTOR CYTIDYLYLTRANSFERASE"/>
    <property type="match status" value="1"/>
</dbReference>